<sequence>MKDPLCYMLIAESTFYILNLLNGILGFVIFLVGVRLVAIQASFELFLETDHFKPAFILFGTGVSVSLISVVGCLGINKRGVAVANVLGVFLLSLFFLENFFVLYTLKEHGVILADIQSRMTEVLGNYNNLGSAQSAWTYLQREFQCCGVTRPSDWAPMNVDGCFKQERGFNFTVPYSCTNSTMFCDNTYKAGCLDILENYFSDSYSLITCGLLAAFLVQLMGIFVAFVYARKAYLIRKQTRRHIQDERQRLLAPTPIERL</sequence>
<dbReference type="Pfam" id="PF00335">
    <property type="entry name" value="Tetraspanin"/>
    <property type="match status" value="1"/>
</dbReference>
<dbReference type="PANTHER" id="PTHR19282:SF28">
    <property type="entry name" value="TETRASPANIN"/>
    <property type="match status" value="1"/>
</dbReference>
<feature type="transmembrane region" description="Helical" evidence="5">
    <location>
        <begin position="205"/>
        <end position="230"/>
    </location>
</feature>
<dbReference type="Gene3D" id="1.10.1450.10">
    <property type="entry name" value="Tetraspanin"/>
    <property type="match status" value="1"/>
</dbReference>
<evidence type="ECO:0000256" key="5">
    <source>
        <dbReference type="SAM" id="Phobius"/>
    </source>
</evidence>
<name>A0A8K0GBX0_IGNLU</name>
<comment type="subcellular location">
    <subcellularLocation>
        <location evidence="1">Membrane</location>
        <topology evidence="1">Multi-pass membrane protein</topology>
    </subcellularLocation>
</comment>
<dbReference type="GO" id="GO:0005886">
    <property type="term" value="C:plasma membrane"/>
    <property type="evidence" value="ECO:0007669"/>
    <property type="project" value="TreeGrafter"/>
</dbReference>
<evidence type="ECO:0000256" key="2">
    <source>
        <dbReference type="ARBA" id="ARBA00022692"/>
    </source>
</evidence>
<dbReference type="SUPFAM" id="SSF48652">
    <property type="entry name" value="Tetraspanin"/>
    <property type="match status" value="1"/>
</dbReference>
<dbReference type="Proteomes" id="UP000801492">
    <property type="component" value="Unassembled WGS sequence"/>
</dbReference>
<organism evidence="6 7">
    <name type="scientific">Ignelater luminosus</name>
    <name type="common">Cucubano</name>
    <name type="synonym">Pyrophorus luminosus</name>
    <dbReference type="NCBI Taxonomy" id="2038154"/>
    <lineage>
        <taxon>Eukaryota</taxon>
        <taxon>Metazoa</taxon>
        <taxon>Ecdysozoa</taxon>
        <taxon>Arthropoda</taxon>
        <taxon>Hexapoda</taxon>
        <taxon>Insecta</taxon>
        <taxon>Pterygota</taxon>
        <taxon>Neoptera</taxon>
        <taxon>Endopterygota</taxon>
        <taxon>Coleoptera</taxon>
        <taxon>Polyphaga</taxon>
        <taxon>Elateriformia</taxon>
        <taxon>Elateroidea</taxon>
        <taxon>Elateridae</taxon>
        <taxon>Agrypninae</taxon>
        <taxon>Pyrophorini</taxon>
        <taxon>Ignelater</taxon>
    </lineage>
</organism>
<dbReference type="EMBL" id="VTPC01003078">
    <property type="protein sequence ID" value="KAF2899055.1"/>
    <property type="molecule type" value="Genomic_DNA"/>
</dbReference>
<dbReference type="InterPro" id="IPR018499">
    <property type="entry name" value="Tetraspanin/Peripherin"/>
</dbReference>
<feature type="transmembrane region" description="Helical" evidence="5">
    <location>
        <begin position="83"/>
        <end position="104"/>
    </location>
</feature>
<keyword evidence="3 5" id="KW-1133">Transmembrane helix</keyword>
<dbReference type="PANTHER" id="PTHR19282">
    <property type="entry name" value="TETRASPANIN"/>
    <property type="match status" value="1"/>
</dbReference>
<evidence type="ECO:0008006" key="8">
    <source>
        <dbReference type="Google" id="ProtNLM"/>
    </source>
</evidence>
<gene>
    <name evidence="6" type="ORF">ILUMI_07123</name>
</gene>
<dbReference type="InterPro" id="IPR008952">
    <property type="entry name" value="Tetraspanin_EC2_sf"/>
</dbReference>
<evidence type="ECO:0000256" key="1">
    <source>
        <dbReference type="ARBA" id="ARBA00004141"/>
    </source>
</evidence>
<feature type="transmembrane region" description="Helical" evidence="5">
    <location>
        <begin position="55"/>
        <end position="76"/>
    </location>
</feature>
<feature type="transmembrane region" description="Helical" evidence="5">
    <location>
        <begin position="20"/>
        <end position="43"/>
    </location>
</feature>
<proteinExistence type="predicted"/>
<keyword evidence="7" id="KW-1185">Reference proteome</keyword>
<keyword evidence="2 5" id="KW-0812">Transmembrane</keyword>
<dbReference type="PRINTS" id="PR00259">
    <property type="entry name" value="TMFOUR"/>
</dbReference>
<accession>A0A8K0GBX0</accession>
<evidence type="ECO:0000313" key="7">
    <source>
        <dbReference type="Proteomes" id="UP000801492"/>
    </source>
</evidence>
<keyword evidence="4 5" id="KW-0472">Membrane</keyword>
<comment type="caution">
    <text evidence="6">The sequence shown here is derived from an EMBL/GenBank/DDBJ whole genome shotgun (WGS) entry which is preliminary data.</text>
</comment>
<protein>
    <recommendedName>
        <fullName evidence="8">Tetraspanin</fullName>
    </recommendedName>
</protein>
<reference evidence="6" key="1">
    <citation type="submission" date="2019-08" db="EMBL/GenBank/DDBJ databases">
        <title>The genome of the North American firefly Photinus pyralis.</title>
        <authorList>
            <consortium name="Photinus pyralis genome working group"/>
            <person name="Fallon T.R."/>
            <person name="Sander Lower S.E."/>
            <person name="Weng J.-K."/>
        </authorList>
    </citation>
    <scope>NUCLEOTIDE SEQUENCE</scope>
    <source>
        <strain evidence="6">TRF0915ILg1</strain>
        <tissue evidence="6">Whole body</tissue>
    </source>
</reference>
<dbReference type="OrthoDB" id="6239677at2759"/>
<dbReference type="AlphaFoldDB" id="A0A8K0GBX0"/>
<evidence type="ECO:0000313" key="6">
    <source>
        <dbReference type="EMBL" id="KAF2899055.1"/>
    </source>
</evidence>
<evidence type="ECO:0000256" key="3">
    <source>
        <dbReference type="ARBA" id="ARBA00022989"/>
    </source>
</evidence>
<dbReference type="CDD" id="cd03127">
    <property type="entry name" value="tetraspanin_LEL"/>
    <property type="match status" value="1"/>
</dbReference>
<evidence type="ECO:0000256" key="4">
    <source>
        <dbReference type="ARBA" id="ARBA00023136"/>
    </source>
</evidence>